<sequence length="219" mass="23242">MVILAPAAESADDIWAAVQAVAAVIAIPVAIGLGLLAYRAVWPRRKLRWSARVRPLVSHDAAHTNRLAVVFQGVQLVKPHIVEVELSNVGNKDLEPAHFNGTPVDIRSSVPIVELLQHGSSPGVQRVLRPTVTGRTVSLDTRTPLHSGQTLTYVMLVDGADPGIELLASVSNTRIERAPASGPVTPRAAFVKPALVLLVATLLVMAASGVLALSRLRGR</sequence>
<evidence type="ECO:0008006" key="4">
    <source>
        <dbReference type="Google" id="ProtNLM"/>
    </source>
</evidence>
<proteinExistence type="predicted"/>
<name>A0ABN3J4A3_9ACTN</name>
<dbReference type="Proteomes" id="UP001500460">
    <property type="component" value="Unassembled WGS sequence"/>
</dbReference>
<dbReference type="EMBL" id="BAAATK010000002">
    <property type="protein sequence ID" value="GAA2421426.1"/>
    <property type="molecule type" value="Genomic_DNA"/>
</dbReference>
<feature type="transmembrane region" description="Helical" evidence="1">
    <location>
        <begin position="194"/>
        <end position="213"/>
    </location>
</feature>
<reference evidence="2 3" key="1">
    <citation type="journal article" date="2019" name="Int. J. Syst. Evol. Microbiol.">
        <title>The Global Catalogue of Microorganisms (GCM) 10K type strain sequencing project: providing services to taxonomists for standard genome sequencing and annotation.</title>
        <authorList>
            <consortium name="The Broad Institute Genomics Platform"/>
            <consortium name="The Broad Institute Genome Sequencing Center for Infectious Disease"/>
            <person name="Wu L."/>
            <person name="Ma J."/>
        </authorList>
    </citation>
    <scope>NUCLEOTIDE SEQUENCE [LARGE SCALE GENOMIC DNA]</scope>
    <source>
        <strain evidence="2 3">JCM 6922</strain>
    </source>
</reference>
<keyword evidence="3" id="KW-1185">Reference proteome</keyword>
<organism evidence="2 3">
    <name type="scientific">Streptomyces glaucus</name>
    <dbReference type="NCBI Taxonomy" id="284029"/>
    <lineage>
        <taxon>Bacteria</taxon>
        <taxon>Bacillati</taxon>
        <taxon>Actinomycetota</taxon>
        <taxon>Actinomycetes</taxon>
        <taxon>Kitasatosporales</taxon>
        <taxon>Streptomycetaceae</taxon>
        <taxon>Streptomyces</taxon>
    </lineage>
</organism>
<comment type="caution">
    <text evidence="2">The sequence shown here is derived from an EMBL/GenBank/DDBJ whole genome shotgun (WGS) entry which is preliminary data.</text>
</comment>
<feature type="transmembrane region" description="Helical" evidence="1">
    <location>
        <begin position="14"/>
        <end position="38"/>
    </location>
</feature>
<evidence type="ECO:0000313" key="3">
    <source>
        <dbReference type="Proteomes" id="UP001500460"/>
    </source>
</evidence>
<dbReference type="RefSeq" id="WP_344599547.1">
    <property type="nucleotide sequence ID" value="NZ_BAAATK010000002.1"/>
</dbReference>
<keyword evidence="1" id="KW-1133">Transmembrane helix</keyword>
<protein>
    <recommendedName>
        <fullName evidence="4">Integral membrane protein</fullName>
    </recommendedName>
</protein>
<keyword evidence="1" id="KW-0812">Transmembrane</keyword>
<gene>
    <name evidence="2" type="ORF">GCM10010421_03730</name>
</gene>
<evidence type="ECO:0000313" key="2">
    <source>
        <dbReference type="EMBL" id="GAA2421426.1"/>
    </source>
</evidence>
<accession>A0ABN3J4A3</accession>
<keyword evidence="1" id="KW-0472">Membrane</keyword>
<evidence type="ECO:0000256" key="1">
    <source>
        <dbReference type="SAM" id="Phobius"/>
    </source>
</evidence>